<keyword evidence="4" id="KW-0418">Kinase</keyword>
<organism evidence="4 5">
    <name type="scientific">Dinothrombium tinctorium</name>
    <dbReference type="NCBI Taxonomy" id="1965070"/>
    <lineage>
        <taxon>Eukaryota</taxon>
        <taxon>Metazoa</taxon>
        <taxon>Ecdysozoa</taxon>
        <taxon>Arthropoda</taxon>
        <taxon>Chelicerata</taxon>
        <taxon>Arachnida</taxon>
        <taxon>Acari</taxon>
        <taxon>Acariformes</taxon>
        <taxon>Trombidiformes</taxon>
        <taxon>Prostigmata</taxon>
        <taxon>Anystina</taxon>
        <taxon>Parasitengona</taxon>
        <taxon>Trombidioidea</taxon>
        <taxon>Trombidiidae</taxon>
        <taxon>Dinothrombium</taxon>
    </lineage>
</organism>
<evidence type="ECO:0000313" key="4">
    <source>
        <dbReference type="EMBL" id="RWS14216.1"/>
    </source>
</evidence>
<dbReference type="PRINTS" id="PR00109">
    <property type="entry name" value="TYRKINASE"/>
</dbReference>
<evidence type="ECO:0000256" key="1">
    <source>
        <dbReference type="ARBA" id="ARBA00004167"/>
    </source>
</evidence>
<dbReference type="GO" id="GO:0005524">
    <property type="term" value="F:ATP binding"/>
    <property type="evidence" value="ECO:0007669"/>
    <property type="project" value="UniProtKB-UniRule"/>
</dbReference>
<dbReference type="OrthoDB" id="3256376at2759"/>
<dbReference type="GO" id="GO:0007169">
    <property type="term" value="P:cell surface receptor protein tyrosine kinase signaling pathway"/>
    <property type="evidence" value="ECO:0007669"/>
    <property type="project" value="TreeGrafter"/>
</dbReference>
<dbReference type="Gene3D" id="1.10.510.10">
    <property type="entry name" value="Transferase(Phosphotransferase) domain 1"/>
    <property type="match status" value="1"/>
</dbReference>
<gene>
    <name evidence="4" type="ORF">B4U79_05948</name>
</gene>
<dbReference type="PROSITE" id="PS50011">
    <property type="entry name" value="PROTEIN_KINASE_DOM"/>
    <property type="match status" value="1"/>
</dbReference>
<keyword evidence="5" id="KW-1185">Reference proteome</keyword>
<dbReference type="InterPro" id="IPR050122">
    <property type="entry name" value="RTK"/>
</dbReference>
<keyword evidence="4" id="KW-0808">Transferase</keyword>
<dbReference type="GO" id="GO:0004714">
    <property type="term" value="F:transmembrane receptor protein tyrosine kinase activity"/>
    <property type="evidence" value="ECO:0007669"/>
    <property type="project" value="TreeGrafter"/>
</dbReference>
<evidence type="ECO:0000313" key="5">
    <source>
        <dbReference type="Proteomes" id="UP000285301"/>
    </source>
</evidence>
<dbReference type="Gene3D" id="3.30.200.20">
    <property type="entry name" value="Phosphorylase Kinase, domain 1"/>
    <property type="match status" value="1"/>
</dbReference>
<dbReference type="STRING" id="1965070.A0A443RG10"/>
<evidence type="ECO:0000256" key="2">
    <source>
        <dbReference type="PROSITE-ProRule" id="PRU10141"/>
    </source>
</evidence>
<dbReference type="GO" id="GO:0043235">
    <property type="term" value="C:receptor complex"/>
    <property type="evidence" value="ECO:0007669"/>
    <property type="project" value="TreeGrafter"/>
</dbReference>
<proteinExistence type="predicted"/>
<sequence>MIAALSRKPESTVITISSPNRREVREFRYSYKHSESDEKVQNAGKECDYNSGSGLFIRKRRVYSIEYPRKNLELLNVLGEGNFGLVWKAKVNGIKETGIVAVKTAKVPYYLIMEYVENGKLLTFLRNYRSKKDYYNESESYVTTSDLLSFAYHCAKGMEFICSYGDEDVYEQKTKGAMPIRWMAPESLNLNQFTTKTDIWSFGILFWEIVTLGSTPYPGLGASDVIKNVREGYIMEKPDVVWCTDACYDLMKNCWNINPKKRPTFSEIKQTIFNMLEKRREFIDLTSFADNLYYGILYKSQGEKV</sequence>
<comment type="subcellular location">
    <subcellularLocation>
        <location evidence="1">Membrane</location>
        <topology evidence="1">Single-pass membrane protein</topology>
    </subcellularLocation>
</comment>
<comment type="caution">
    <text evidence="4">The sequence shown here is derived from an EMBL/GenBank/DDBJ whole genome shotgun (WGS) entry which is preliminary data.</text>
</comment>
<dbReference type="InterPro" id="IPR011009">
    <property type="entry name" value="Kinase-like_dom_sf"/>
</dbReference>
<dbReference type="FunFam" id="1.10.510.10:FF:000986">
    <property type="entry name" value="Protein tyrosine kinase 2aa"/>
    <property type="match status" value="1"/>
</dbReference>
<protein>
    <submittedName>
        <fullName evidence="4">Tyrosine kinase receptor Cad96Ca-like protein</fullName>
    </submittedName>
</protein>
<dbReference type="PROSITE" id="PS00107">
    <property type="entry name" value="PROTEIN_KINASE_ATP"/>
    <property type="match status" value="1"/>
</dbReference>
<feature type="domain" description="Protein kinase" evidence="3">
    <location>
        <begin position="1"/>
        <end position="283"/>
    </location>
</feature>
<feature type="binding site" evidence="2">
    <location>
        <position position="103"/>
    </location>
    <ligand>
        <name>ATP</name>
        <dbReference type="ChEBI" id="CHEBI:30616"/>
    </ligand>
</feature>
<dbReference type="AlphaFoldDB" id="A0A443RG10"/>
<dbReference type="Proteomes" id="UP000285301">
    <property type="component" value="Unassembled WGS sequence"/>
</dbReference>
<dbReference type="InterPro" id="IPR000719">
    <property type="entry name" value="Prot_kinase_dom"/>
</dbReference>
<keyword evidence="2" id="KW-0067">ATP-binding</keyword>
<reference evidence="4 5" key="1">
    <citation type="journal article" date="2018" name="Gigascience">
        <title>Genomes of trombidid mites reveal novel predicted allergens and laterally-transferred genes associated with secondary metabolism.</title>
        <authorList>
            <person name="Dong X."/>
            <person name="Chaisiri K."/>
            <person name="Xia D."/>
            <person name="Armstrong S.D."/>
            <person name="Fang Y."/>
            <person name="Donnelly M.J."/>
            <person name="Kadowaki T."/>
            <person name="McGarry J.W."/>
            <person name="Darby A.C."/>
            <person name="Makepeace B.L."/>
        </authorList>
    </citation>
    <scope>NUCLEOTIDE SEQUENCE [LARGE SCALE GENOMIC DNA]</scope>
    <source>
        <strain evidence="4">UoL-WK</strain>
    </source>
</reference>
<name>A0A443RG10_9ACAR</name>
<dbReference type="GO" id="GO:0005886">
    <property type="term" value="C:plasma membrane"/>
    <property type="evidence" value="ECO:0007669"/>
    <property type="project" value="TreeGrafter"/>
</dbReference>
<dbReference type="Pfam" id="PF07714">
    <property type="entry name" value="PK_Tyr_Ser-Thr"/>
    <property type="match status" value="2"/>
</dbReference>
<dbReference type="InterPro" id="IPR017441">
    <property type="entry name" value="Protein_kinase_ATP_BS"/>
</dbReference>
<keyword evidence="2" id="KW-0547">Nucleotide-binding</keyword>
<keyword evidence="4" id="KW-0675">Receptor</keyword>
<dbReference type="PANTHER" id="PTHR24416:SF621">
    <property type="entry name" value="TYROSINE KINASE RECEPTOR CAD96CA"/>
    <property type="match status" value="1"/>
</dbReference>
<accession>A0A443RG10</accession>
<dbReference type="InterPro" id="IPR001245">
    <property type="entry name" value="Ser-Thr/Tyr_kinase_cat_dom"/>
</dbReference>
<dbReference type="PANTHER" id="PTHR24416">
    <property type="entry name" value="TYROSINE-PROTEIN KINASE RECEPTOR"/>
    <property type="match status" value="1"/>
</dbReference>
<dbReference type="SUPFAM" id="SSF56112">
    <property type="entry name" value="Protein kinase-like (PK-like)"/>
    <property type="match status" value="1"/>
</dbReference>
<evidence type="ECO:0000259" key="3">
    <source>
        <dbReference type="PROSITE" id="PS50011"/>
    </source>
</evidence>
<dbReference type="EMBL" id="NCKU01000774">
    <property type="protein sequence ID" value="RWS14216.1"/>
    <property type="molecule type" value="Genomic_DNA"/>
</dbReference>